<evidence type="ECO:0000313" key="3">
    <source>
        <dbReference type="Proteomes" id="UP000297975"/>
    </source>
</evidence>
<dbReference type="Gene3D" id="3.40.630.30">
    <property type="match status" value="1"/>
</dbReference>
<keyword evidence="3" id="KW-1185">Reference proteome</keyword>
<dbReference type="Pfam" id="PF13302">
    <property type="entry name" value="Acetyltransf_3"/>
    <property type="match status" value="1"/>
</dbReference>
<dbReference type="AlphaFoldDB" id="A0A4Y8I9Y7"/>
<reference evidence="2 3" key="1">
    <citation type="submission" date="2019-03" db="EMBL/GenBank/DDBJ databases">
        <authorList>
            <person name="He R.-H."/>
        </authorList>
    </citation>
    <scope>NUCLEOTIDE SEQUENCE [LARGE SCALE GENOMIC DNA]</scope>
    <source>
        <strain evidence="3">SH 714</strain>
    </source>
</reference>
<sequence length="99" mass="11581">MLKISTDRLIIRDHIEEDLYPMHELLSSRKEMYYLPELRTTSIEGTNQNLQVAINESKTNKRSKFFFAIIDKNTGDYIGEIGFIRKSKSIFGDIMELGY</sequence>
<evidence type="ECO:0000259" key="1">
    <source>
        <dbReference type="Pfam" id="PF13302"/>
    </source>
</evidence>
<dbReference type="Proteomes" id="UP000297975">
    <property type="component" value="Unassembled WGS sequence"/>
</dbReference>
<dbReference type="EMBL" id="SOPW01000062">
    <property type="protein sequence ID" value="TFB12600.1"/>
    <property type="molecule type" value="Genomic_DNA"/>
</dbReference>
<organism evidence="2 3">
    <name type="scientific">Filobacillus milosensis</name>
    <dbReference type="NCBI Taxonomy" id="94137"/>
    <lineage>
        <taxon>Bacteria</taxon>
        <taxon>Bacillati</taxon>
        <taxon>Bacillota</taxon>
        <taxon>Bacilli</taxon>
        <taxon>Bacillales</taxon>
        <taxon>Bacillaceae</taxon>
        <taxon>Filobacillus</taxon>
    </lineage>
</organism>
<gene>
    <name evidence="2" type="ORF">E3U55_17180</name>
</gene>
<evidence type="ECO:0000313" key="2">
    <source>
        <dbReference type="EMBL" id="TFB12600.1"/>
    </source>
</evidence>
<dbReference type="RefSeq" id="WP_134341684.1">
    <property type="nucleotide sequence ID" value="NZ_SOPW01000062.1"/>
</dbReference>
<protein>
    <submittedName>
        <fullName evidence="2">N-acetyltransferase</fullName>
    </submittedName>
</protein>
<accession>A0A4Y8I9Y7</accession>
<dbReference type="SUPFAM" id="SSF55729">
    <property type="entry name" value="Acyl-CoA N-acyltransferases (Nat)"/>
    <property type="match status" value="1"/>
</dbReference>
<dbReference type="InterPro" id="IPR016181">
    <property type="entry name" value="Acyl_CoA_acyltransferase"/>
</dbReference>
<feature type="non-terminal residue" evidence="2">
    <location>
        <position position="99"/>
    </location>
</feature>
<feature type="domain" description="N-acetyltransferase" evidence="1">
    <location>
        <begin position="8"/>
        <end position="99"/>
    </location>
</feature>
<proteinExistence type="predicted"/>
<dbReference type="OrthoDB" id="9785602at2"/>
<dbReference type="GO" id="GO:0016747">
    <property type="term" value="F:acyltransferase activity, transferring groups other than amino-acyl groups"/>
    <property type="evidence" value="ECO:0007669"/>
    <property type="project" value="InterPro"/>
</dbReference>
<keyword evidence="2" id="KW-0808">Transferase</keyword>
<name>A0A4Y8I9Y7_9BACI</name>
<comment type="caution">
    <text evidence="2">The sequence shown here is derived from an EMBL/GenBank/DDBJ whole genome shotgun (WGS) entry which is preliminary data.</text>
</comment>
<dbReference type="InterPro" id="IPR000182">
    <property type="entry name" value="GNAT_dom"/>
</dbReference>